<dbReference type="OrthoDB" id="8016097at2759"/>
<dbReference type="Proteomes" id="UP000663852">
    <property type="component" value="Unassembled WGS sequence"/>
</dbReference>
<dbReference type="InterPro" id="IPR004875">
    <property type="entry name" value="DDE_SF_endonuclease_dom"/>
</dbReference>
<sequence length="270" mass="31905">MEKIKKRFKGGGMKIHYEEFDRQLIQWFKSQRTDIDDEQSKGPGEIKKKNELLSKIQTYPSRKWFYRFRKRHSLSLQRPKRQQKISLVEAHIRVTEFLIFIRKNAFRVLNLDVLGSFPDRDICKMDENPLALFGDQSKTSINYINTPNEVEGHQNNKRFCTLIVKDEYWKKKEKHYDEDTKVYFSNTAFNNSSNMKSYAEHWLSKTKDGRPKMFITDSYSSHLTEEVKALSKRNGVILRVIPSAITQYVQVLDVSVFSGFKAHYLDVAEE</sequence>
<dbReference type="EMBL" id="CAJNOR010002875">
    <property type="protein sequence ID" value="CAF1351532.1"/>
    <property type="molecule type" value="Genomic_DNA"/>
</dbReference>
<dbReference type="InterPro" id="IPR006600">
    <property type="entry name" value="HTH_CenpB_DNA-bd_dom"/>
</dbReference>
<comment type="caution">
    <text evidence="4">The sequence shown here is derived from an EMBL/GenBank/DDBJ whole genome shotgun (WGS) entry which is preliminary data.</text>
</comment>
<dbReference type="AlphaFoldDB" id="A0A815LU82"/>
<organism evidence="4 6">
    <name type="scientific">Adineta ricciae</name>
    <name type="common">Rotifer</name>
    <dbReference type="NCBI Taxonomy" id="249248"/>
    <lineage>
        <taxon>Eukaryota</taxon>
        <taxon>Metazoa</taxon>
        <taxon>Spiralia</taxon>
        <taxon>Gnathifera</taxon>
        <taxon>Rotifera</taxon>
        <taxon>Eurotatoria</taxon>
        <taxon>Bdelloidea</taxon>
        <taxon>Adinetida</taxon>
        <taxon>Adinetidae</taxon>
        <taxon>Adineta</taxon>
    </lineage>
</organism>
<dbReference type="GO" id="GO:0003677">
    <property type="term" value="F:DNA binding"/>
    <property type="evidence" value="ECO:0007669"/>
    <property type="project" value="UniProtKB-KW"/>
</dbReference>
<keyword evidence="5" id="KW-1185">Reference proteome</keyword>
<gene>
    <name evidence="4" type="ORF">EDS130_LOCUS36689</name>
    <name evidence="3" type="ORF">XAT740_LOCUS31508</name>
</gene>
<proteinExistence type="predicted"/>
<evidence type="ECO:0000313" key="6">
    <source>
        <dbReference type="Proteomes" id="UP000663852"/>
    </source>
</evidence>
<dbReference type="PROSITE" id="PS51253">
    <property type="entry name" value="HTH_CENPB"/>
    <property type="match status" value="1"/>
</dbReference>
<keyword evidence="1" id="KW-0238">DNA-binding</keyword>
<accession>A0A815LU82</accession>
<dbReference type="Proteomes" id="UP000663828">
    <property type="component" value="Unassembled WGS sequence"/>
</dbReference>
<dbReference type="Pfam" id="PF03184">
    <property type="entry name" value="DDE_1"/>
    <property type="match status" value="1"/>
</dbReference>
<evidence type="ECO:0000256" key="1">
    <source>
        <dbReference type="ARBA" id="ARBA00023125"/>
    </source>
</evidence>
<dbReference type="EMBL" id="CAJNOJ010000345">
    <property type="protein sequence ID" value="CAF1410471.1"/>
    <property type="molecule type" value="Genomic_DNA"/>
</dbReference>
<reference evidence="4" key="1">
    <citation type="submission" date="2021-02" db="EMBL/GenBank/DDBJ databases">
        <authorList>
            <person name="Nowell W R."/>
        </authorList>
    </citation>
    <scope>NUCLEOTIDE SEQUENCE</scope>
</reference>
<evidence type="ECO:0000259" key="2">
    <source>
        <dbReference type="PROSITE" id="PS51253"/>
    </source>
</evidence>
<evidence type="ECO:0000313" key="4">
    <source>
        <dbReference type="EMBL" id="CAF1410471.1"/>
    </source>
</evidence>
<evidence type="ECO:0000313" key="3">
    <source>
        <dbReference type="EMBL" id="CAF1351532.1"/>
    </source>
</evidence>
<evidence type="ECO:0000313" key="5">
    <source>
        <dbReference type="Proteomes" id="UP000663828"/>
    </source>
</evidence>
<name>A0A815LU82_ADIRI</name>
<feature type="domain" description="HTH CENPB-type" evidence="2">
    <location>
        <begin position="8"/>
        <end position="78"/>
    </location>
</feature>
<protein>
    <recommendedName>
        <fullName evidence="2">HTH CENPB-type domain-containing protein</fullName>
    </recommendedName>
</protein>